<comment type="caution">
    <text evidence="2">The sequence shown here is derived from an EMBL/GenBank/DDBJ whole genome shotgun (WGS) entry which is preliminary data.</text>
</comment>
<evidence type="ECO:0000256" key="1">
    <source>
        <dbReference type="SAM" id="MobiDB-lite"/>
    </source>
</evidence>
<feature type="region of interest" description="Disordered" evidence="1">
    <location>
        <begin position="1"/>
        <end position="28"/>
    </location>
</feature>
<dbReference type="Proteomes" id="UP001215151">
    <property type="component" value="Unassembled WGS sequence"/>
</dbReference>
<evidence type="ECO:0000313" key="2">
    <source>
        <dbReference type="EMBL" id="KAJ8482757.1"/>
    </source>
</evidence>
<protein>
    <submittedName>
        <fullName evidence="2">Uncharacterized protein</fullName>
    </submittedName>
</protein>
<dbReference type="EMBL" id="JAPEVG010000107">
    <property type="protein sequence ID" value="KAJ8482757.1"/>
    <property type="molecule type" value="Genomic_DNA"/>
</dbReference>
<evidence type="ECO:0000313" key="3">
    <source>
        <dbReference type="Proteomes" id="UP001215151"/>
    </source>
</evidence>
<organism evidence="2 3">
    <name type="scientific">Trametes cubensis</name>
    <dbReference type="NCBI Taxonomy" id="1111947"/>
    <lineage>
        <taxon>Eukaryota</taxon>
        <taxon>Fungi</taxon>
        <taxon>Dikarya</taxon>
        <taxon>Basidiomycota</taxon>
        <taxon>Agaricomycotina</taxon>
        <taxon>Agaricomycetes</taxon>
        <taxon>Polyporales</taxon>
        <taxon>Polyporaceae</taxon>
        <taxon>Trametes</taxon>
    </lineage>
</organism>
<name>A0AAD7TUS2_9APHY</name>
<sequence>MGRARKAASPGDGEGERSARRQGEALSSVSVRMLGVAGAGPGTRLRQIQRGDGYATPFLHAPIRKTLPPQGHAADPITFFILHARLPPPSPLPIGLPPPPPHWLLPFARTPERTPL</sequence>
<feature type="compositionally biased region" description="Basic and acidic residues" evidence="1">
    <location>
        <begin position="14"/>
        <end position="23"/>
    </location>
</feature>
<gene>
    <name evidence="2" type="ORF">ONZ51_g5143</name>
</gene>
<accession>A0AAD7TUS2</accession>
<keyword evidence="3" id="KW-1185">Reference proteome</keyword>
<reference evidence="2" key="1">
    <citation type="submission" date="2022-11" db="EMBL/GenBank/DDBJ databases">
        <title>Genome Sequence of Cubamyces cubensis.</title>
        <authorList>
            <person name="Buettner E."/>
        </authorList>
    </citation>
    <scope>NUCLEOTIDE SEQUENCE</scope>
    <source>
        <strain evidence="2">MPL-01</strain>
    </source>
</reference>
<dbReference type="AlphaFoldDB" id="A0AAD7TUS2"/>
<proteinExistence type="predicted"/>